<dbReference type="EMBL" id="BDQG01000001">
    <property type="protein sequence ID" value="GAW66375.1"/>
    <property type="molecule type" value="Genomic_DNA"/>
</dbReference>
<reference evidence="2" key="1">
    <citation type="submission" date="2017-05" db="EMBL/GenBank/DDBJ databases">
        <title>Draft genome sequence of Geobacter pelophilus, a iron(III)-reducing bacteria.</title>
        <authorList>
            <person name="Aoyagi T."/>
            <person name="Koike H."/>
            <person name="Morita T."/>
            <person name="Sato Y."/>
            <person name="Habe H."/>
            <person name="Hori T."/>
        </authorList>
    </citation>
    <scope>NUCLEOTIDE SEQUENCE [LARGE SCALE GENOMIC DNA]</scope>
    <source>
        <strain evidence="2">Drf2</strain>
    </source>
</reference>
<comment type="caution">
    <text evidence="1">The sequence shown here is derived from an EMBL/GenBank/DDBJ whole genome shotgun (WGS) entry which is preliminary data.</text>
</comment>
<organism evidence="1 2">
    <name type="scientific">Geoanaerobacter pelophilus</name>
    <dbReference type="NCBI Taxonomy" id="60036"/>
    <lineage>
        <taxon>Bacteria</taxon>
        <taxon>Pseudomonadati</taxon>
        <taxon>Thermodesulfobacteriota</taxon>
        <taxon>Desulfuromonadia</taxon>
        <taxon>Geobacterales</taxon>
        <taxon>Geobacteraceae</taxon>
        <taxon>Geoanaerobacter</taxon>
    </lineage>
</organism>
<keyword evidence="2" id="KW-1185">Reference proteome</keyword>
<sequence length="290" mass="31468">MLGTEEKFNSGGVCFMKKMILAVVGGVLLTSTAARAEHKLLITDVLDKKQVEAQALFEYSHTSGKVSDLGESGRRTTNATESVYSLGAGLGYGLEVSASVPYVFSERDKVQLVEPEYEKRDGFGDFAIEGKYRLMGGEEKPCTVVAGLGVKFDTAGGNNAGSGTTDVSPFIAASANMGHHNIPYAVYRATIRNHDEQDTHTVSLGLEKELSHTVTLDAKIDANFNTATRDITANEDFTFEVASYIQLAHNFYLLPSVAYTVGTDARVKEEEFRYGSTDGFKGGVSLYYLF</sequence>
<proteinExistence type="predicted"/>
<protein>
    <recommendedName>
        <fullName evidence="3">MetA-pathway of phenol degradation</fullName>
    </recommendedName>
</protein>
<evidence type="ECO:0000313" key="2">
    <source>
        <dbReference type="Proteomes" id="UP000194153"/>
    </source>
</evidence>
<evidence type="ECO:0008006" key="3">
    <source>
        <dbReference type="Google" id="ProtNLM"/>
    </source>
</evidence>
<gene>
    <name evidence="1" type="ORF">GPEL0_01r1711</name>
</gene>
<name>A0ABQ0MH14_9BACT</name>
<dbReference type="Proteomes" id="UP000194153">
    <property type="component" value="Unassembled WGS sequence"/>
</dbReference>
<evidence type="ECO:0000313" key="1">
    <source>
        <dbReference type="EMBL" id="GAW66375.1"/>
    </source>
</evidence>
<accession>A0ABQ0MH14</accession>